<gene>
    <name evidence="1" type="ORF">MERR_LOCUS40519</name>
</gene>
<organism evidence="1 2">
    <name type="scientific">Microthlaspi erraticum</name>
    <dbReference type="NCBI Taxonomy" id="1685480"/>
    <lineage>
        <taxon>Eukaryota</taxon>
        <taxon>Viridiplantae</taxon>
        <taxon>Streptophyta</taxon>
        <taxon>Embryophyta</taxon>
        <taxon>Tracheophyta</taxon>
        <taxon>Spermatophyta</taxon>
        <taxon>Magnoliopsida</taxon>
        <taxon>eudicotyledons</taxon>
        <taxon>Gunneridae</taxon>
        <taxon>Pentapetalae</taxon>
        <taxon>rosids</taxon>
        <taxon>malvids</taxon>
        <taxon>Brassicales</taxon>
        <taxon>Brassicaceae</taxon>
        <taxon>Coluteocarpeae</taxon>
        <taxon>Microthlaspi</taxon>
    </lineage>
</organism>
<accession>A0A6D2KVY8</accession>
<dbReference type="PANTHER" id="PTHR14379">
    <property type="entry name" value="LIMKAIN B LKAP"/>
    <property type="match status" value="1"/>
</dbReference>
<proteinExistence type="predicted"/>
<name>A0A6D2KVY8_9BRAS</name>
<dbReference type="GO" id="GO:0005777">
    <property type="term" value="C:peroxisome"/>
    <property type="evidence" value="ECO:0007669"/>
    <property type="project" value="InterPro"/>
</dbReference>
<reference evidence="1" key="1">
    <citation type="submission" date="2020-01" db="EMBL/GenBank/DDBJ databases">
        <authorList>
            <person name="Mishra B."/>
        </authorList>
    </citation>
    <scope>NUCLEOTIDE SEQUENCE [LARGE SCALE GENOMIC DNA]</scope>
</reference>
<evidence type="ECO:0008006" key="3">
    <source>
        <dbReference type="Google" id="ProtNLM"/>
    </source>
</evidence>
<evidence type="ECO:0000313" key="2">
    <source>
        <dbReference type="Proteomes" id="UP000467841"/>
    </source>
</evidence>
<dbReference type="AlphaFoldDB" id="A0A6D2KVY8"/>
<dbReference type="EMBL" id="CACVBM020001529">
    <property type="protein sequence ID" value="CAA7053283.1"/>
    <property type="molecule type" value="Genomic_DNA"/>
</dbReference>
<dbReference type="InterPro" id="IPR024768">
    <property type="entry name" value="Marf1"/>
</dbReference>
<dbReference type="PANTHER" id="PTHR14379:SF3">
    <property type="entry name" value="MEIOSIS REGULATOR AND MRNA STABILITY FACTOR 1"/>
    <property type="match status" value="1"/>
</dbReference>
<dbReference type="GO" id="GO:0010468">
    <property type="term" value="P:regulation of gene expression"/>
    <property type="evidence" value="ECO:0007669"/>
    <property type="project" value="InterPro"/>
</dbReference>
<dbReference type="Proteomes" id="UP000467841">
    <property type="component" value="Unassembled WGS sequence"/>
</dbReference>
<evidence type="ECO:0000313" key="1">
    <source>
        <dbReference type="EMBL" id="CAA7053283.1"/>
    </source>
</evidence>
<comment type="caution">
    <text evidence="1">The sequence shown here is derived from an EMBL/GenBank/DDBJ whole genome shotgun (WGS) entry which is preliminary data.</text>
</comment>
<sequence length="159" mass="18072">MSVVDFSSVDMSAPLLTDFSSGKTGVFWDVNDFPVPEGRGIRDKYWRMNDMLLDIALWAVNNPFPPYRNPANVMVLAINRKEKTDFVGFLGNLSNRVFNVLLVVPEDVEPEQVNIPAVYVAWYWKSIQGDGEPMPGTHFRSLLDRQRAYILSLGEDDDD</sequence>
<protein>
    <recommendedName>
        <fullName evidence="3">NYN domain-containing protein</fullName>
    </recommendedName>
</protein>
<keyword evidence="2" id="KW-1185">Reference proteome</keyword>